<evidence type="ECO:0008006" key="3">
    <source>
        <dbReference type="Google" id="ProtNLM"/>
    </source>
</evidence>
<gene>
    <name evidence="1" type="ORF">Mic7113_3958</name>
</gene>
<name>K9WGZ0_9CYAN</name>
<dbReference type="EMBL" id="CP003630">
    <property type="protein sequence ID" value="AFZ19665.1"/>
    <property type="molecule type" value="Genomic_DNA"/>
</dbReference>
<dbReference type="eggNOG" id="COG1413">
    <property type="taxonomic scope" value="Bacteria"/>
</dbReference>
<evidence type="ECO:0000313" key="2">
    <source>
        <dbReference type="Proteomes" id="UP000010471"/>
    </source>
</evidence>
<dbReference type="KEGG" id="mic:Mic7113_3958"/>
<protein>
    <recommendedName>
        <fullName evidence="3">DUF1822 family protein</fullName>
    </recommendedName>
</protein>
<dbReference type="OrthoDB" id="512705at2"/>
<dbReference type="Proteomes" id="UP000010471">
    <property type="component" value="Chromosome"/>
</dbReference>
<evidence type="ECO:0000313" key="1">
    <source>
        <dbReference type="EMBL" id="AFZ19665.1"/>
    </source>
</evidence>
<dbReference type="RefSeq" id="WP_015183802.1">
    <property type="nucleotide sequence ID" value="NC_019738.1"/>
</dbReference>
<dbReference type="STRING" id="1173027.Mic7113_3958"/>
<dbReference type="AlphaFoldDB" id="K9WGZ0"/>
<dbReference type="PATRIC" id="fig|1173027.3.peg.4358"/>
<keyword evidence="2" id="KW-1185">Reference proteome</keyword>
<accession>K9WGZ0</accession>
<sequence>MTYPTHELDDLSLSLPITQTALRTAQQFANEQPTPQKAEQVRLNTLAVCAVNDYLQMIGIPTNLEASDSWNPVLRLCADVADLEVTGIGRLECRSHRSGQSSCYVPPEVWLDRVGYIAVEIDELSLEATVLGFTETVTDEELPIRQLKPIDDLIDVLNPLEVEKPKSIPALAKTRVKLNQWLTQMFEQGWETVESLLAPTEPELAFNFRGFSDSIMDGNWRSAPDSVLDEPIVSDAIISRAKLIDLGIQLAGYPVALVVKLQPESEHKTYILLQLHPTGGQQYLPPHLQLTVLDEFGSIFLEAQARSADNYIQLQFSGLPGEPFSVKVALGDASVTEDFVI</sequence>
<dbReference type="Pfam" id="PF08852">
    <property type="entry name" value="DUF1822"/>
    <property type="match status" value="1"/>
</dbReference>
<reference evidence="1 2" key="1">
    <citation type="submission" date="2012-06" db="EMBL/GenBank/DDBJ databases">
        <title>Finished chromosome of genome of Microcoleus sp. PCC 7113.</title>
        <authorList>
            <consortium name="US DOE Joint Genome Institute"/>
            <person name="Gugger M."/>
            <person name="Coursin T."/>
            <person name="Rippka R."/>
            <person name="Tandeau De Marsac N."/>
            <person name="Huntemann M."/>
            <person name="Wei C.-L."/>
            <person name="Han J."/>
            <person name="Detter J.C."/>
            <person name="Han C."/>
            <person name="Tapia R."/>
            <person name="Chen A."/>
            <person name="Kyrpides N."/>
            <person name="Mavromatis K."/>
            <person name="Markowitz V."/>
            <person name="Szeto E."/>
            <person name="Ivanova N."/>
            <person name="Pagani I."/>
            <person name="Pati A."/>
            <person name="Goodwin L."/>
            <person name="Nordberg H.P."/>
            <person name="Cantor M.N."/>
            <person name="Hua S.X."/>
            <person name="Woyke T."/>
            <person name="Kerfeld C.A."/>
        </authorList>
    </citation>
    <scope>NUCLEOTIDE SEQUENCE [LARGE SCALE GENOMIC DNA]</scope>
    <source>
        <strain evidence="1 2">PCC 7113</strain>
    </source>
</reference>
<dbReference type="InterPro" id="IPR014951">
    <property type="entry name" value="DUF1822"/>
</dbReference>
<organism evidence="1 2">
    <name type="scientific">Allocoleopsis franciscana PCC 7113</name>
    <dbReference type="NCBI Taxonomy" id="1173027"/>
    <lineage>
        <taxon>Bacteria</taxon>
        <taxon>Bacillati</taxon>
        <taxon>Cyanobacteriota</taxon>
        <taxon>Cyanophyceae</taxon>
        <taxon>Coleofasciculales</taxon>
        <taxon>Coleofasciculaceae</taxon>
        <taxon>Allocoleopsis</taxon>
        <taxon>Allocoleopsis franciscana</taxon>
    </lineage>
</organism>
<dbReference type="HOGENOM" id="CLU_073017_0_0_3"/>
<proteinExistence type="predicted"/>